<proteinExistence type="predicted"/>
<dbReference type="AlphaFoldDB" id="A0A177M733"/>
<dbReference type="EMBL" id="LUUH01000076">
    <property type="protein sequence ID" value="OAI00589.1"/>
    <property type="molecule type" value="Genomic_DNA"/>
</dbReference>
<keyword evidence="1" id="KW-0812">Transmembrane</keyword>
<reference evidence="2 3" key="1">
    <citation type="submission" date="2016-03" db="EMBL/GenBank/DDBJ databases">
        <authorList>
            <person name="Ploux O."/>
        </authorList>
    </citation>
    <scope>NUCLEOTIDE SEQUENCE [LARGE SCALE GENOMIC DNA]</scope>
    <source>
        <strain evidence="2 3">R-45371</strain>
    </source>
</reference>
<evidence type="ECO:0000313" key="3">
    <source>
        <dbReference type="Proteomes" id="UP000077763"/>
    </source>
</evidence>
<keyword evidence="1" id="KW-1133">Transmembrane helix</keyword>
<name>A0A177M733_METMH</name>
<feature type="transmembrane region" description="Helical" evidence="1">
    <location>
        <begin position="51"/>
        <end position="70"/>
    </location>
</feature>
<accession>A0A177M733</accession>
<comment type="caution">
    <text evidence="2">The sequence shown here is derived from an EMBL/GenBank/DDBJ whole genome shotgun (WGS) entry which is preliminary data.</text>
</comment>
<evidence type="ECO:0000256" key="1">
    <source>
        <dbReference type="SAM" id="Phobius"/>
    </source>
</evidence>
<feature type="transmembrane region" description="Helical" evidence="1">
    <location>
        <begin position="98"/>
        <end position="117"/>
    </location>
</feature>
<protein>
    <submittedName>
        <fullName evidence="2">Uncharacterized protein</fullName>
    </submittedName>
</protein>
<keyword evidence="1" id="KW-0472">Membrane</keyword>
<feature type="transmembrane region" description="Helical" evidence="1">
    <location>
        <begin position="26"/>
        <end position="44"/>
    </location>
</feature>
<dbReference type="Proteomes" id="UP000077763">
    <property type="component" value="Unassembled WGS sequence"/>
</dbReference>
<gene>
    <name evidence="2" type="ORF">A1353_19290</name>
</gene>
<organism evidence="2 3">
    <name type="scientific">Methylomonas methanica</name>
    <dbReference type="NCBI Taxonomy" id="421"/>
    <lineage>
        <taxon>Bacteria</taxon>
        <taxon>Pseudomonadati</taxon>
        <taxon>Pseudomonadota</taxon>
        <taxon>Gammaproteobacteria</taxon>
        <taxon>Methylococcales</taxon>
        <taxon>Methylococcaceae</taxon>
        <taxon>Methylomonas</taxon>
    </lineage>
</organism>
<sequence>MPVTPQAPIYAEGSYAQLQVHRAGKIAAFFALICVIWVAVSAACPSARNQLVSGALAAVWAVGAPVWFWYEYYFIYRANDGGLADSFDHFKHGQQTAIAIWAGLAASLGAFAASDFAKAPSTKFECTAELPDGLHAVPPAPAASGAIRQGTAVLTCKQSAA</sequence>
<dbReference type="RefSeq" id="WP_064037782.1">
    <property type="nucleotide sequence ID" value="NZ_LUUH01000076.1"/>
</dbReference>
<evidence type="ECO:0000313" key="2">
    <source>
        <dbReference type="EMBL" id="OAI00589.1"/>
    </source>
</evidence>